<evidence type="ECO:0000313" key="3">
    <source>
        <dbReference type="Proteomes" id="UP001193501"/>
    </source>
</evidence>
<feature type="domain" description="ParB-like N-terminal" evidence="1">
    <location>
        <begin position="2"/>
        <end position="100"/>
    </location>
</feature>
<dbReference type="SUPFAM" id="SSF110849">
    <property type="entry name" value="ParB/Sulfiredoxin"/>
    <property type="match status" value="1"/>
</dbReference>
<protein>
    <submittedName>
        <fullName evidence="2">ParB N-terminal domain-containing protein</fullName>
    </submittedName>
</protein>
<gene>
    <name evidence="2" type="ORF">GV832_03235</name>
</gene>
<dbReference type="AlphaFoldDB" id="A0AAE4Y680"/>
<dbReference type="GO" id="GO:0005694">
    <property type="term" value="C:chromosome"/>
    <property type="evidence" value="ECO:0007669"/>
    <property type="project" value="TreeGrafter"/>
</dbReference>
<dbReference type="InterPro" id="IPR050336">
    <property type="entry name" value="Chromosome_partition/occlusion"/>
</dbReference>
<sequence>MQLIPLSAIDATALPRDRLALAPEALDALFLSILREGLRQPIEVYRTETGYALISGLRRLTACQRLHALRQSPDSALIPAFIREPADIPEALASMVSENEIRAEVSPWEKANLITECVCQGHFPNNEAAVAALFRDISPSARSRLLSVVSVYEELGPRLTNGEGYSLRQLLRMAMAIKAGFGEVMETALRENHGREASVQWELLQNILTEAEQSLKDPEPSPLSRPPRRILRPRKGLTVRREWLPNGWRLVFTGEEAQGMMIEQVLSDIERMYGPG</sequence>
<dbReference type="PANTHER" id="PTHR33375:SF1">
    <property type="entry name" value="CHROMOSOME-PARTITIONING PROTEIN PARB-RELATED"/>
    <property type="match status" value="1"/>
</dbReference>
<accession>A0AAE4Y680</accession>
<dbReference type="Pfam" id="PF02195">
    <property type="entry name" value="ParB_N"/>
    <property type="match status" value="1"/>
</dbReference>
<dbReference type="RefSeq" id="WP_168773381.1">
    <property type="nucleotide sequence ID" value="NZ_JAABNR010000002.1"/>
</dbReference>
<dbReference type="PANTHER" id="PTHR33375">
    <property type="entry name" value="CHROMOSOME-PARTITIONING PROTEIN PARB-RELATED"/>
    <property type="match status" value="1"/>
</dbReference>
<organism evidence="2 3">
    <name type="scientific">Stagnihabitans tardus</name>
    <dbReference type="NCBI Taxonomy" id="2699202"/>
    <lineage>
        <taxon>Bacteria</taxon>
        <taxon>Pseudomonadati</taxon>
        <taxon>Pseudomonadota</taxon>
        <taxon>Alphaproteobacteria</taxon>
        <taxon>Rhodobacterales</taxon>
        <taxon>Paracoccaceae</taxon>
        <taxon>Stagnihabitans</taxon>
    </lineage>
</organism>
<dbReference type="InterPro" id="IPR036086">
    <property type="entry name" value="ParB/Sulfiredoxin_sf"/>
</dbReference>
<comment type="caution">
    <text evidence="2">The sequence shown here is derived from an EMBL/GenBank/DDBJ whole genome shotgun (WGS) entry which is preliminary data.</text>
</comment>
<dbReference type="GO" id="GO:0007059">
    <property type="term" value="P:chromosome segregation"/>
    <property type="evidence" value="ECO:0007669"/>
    <property type="project" value="TreeGrafter"/>
</dbReference>
<dbReference type="InterPro" id="IPR003115">
    <property type="entry name" value="ParB_N"/>
</dbReference>
<dbReference type="Gene3D" id="3.90.1530.30">
    <property type="match status" value="1"/>
</dbReference>
<reference evidence="2" key="1">
    <citation type="submission" date="2020-01" db="EMBL/GenBank/DDBJ databases">
        <authorList>
            <person name="Chen W.-M."/>
        </authorList>
    </citation>
    <scope>NUCLEOTIDE SEQUENCE</scope>
    <source>
        <strain evidence="2">CYK-10</strain>
    </source>
</reference>
<dbReference type="Proteomes" id="UP001193501">
    <property type="component" value="Unassembled WGS sequence"/>
</dbReference>
<evidence type="ECO:0000259" key="1">
    <source>
        <dbReference type="SMART" id="SM00470"/>
    </source>
</evidence>
<evidence type="ECO:0000313" key="2">
    <source>
        <dbReference type="EMBL" id="NBZ86581.1"/>
    </source>
</evidence>
<dbReference type="EMBL" id="JAABNR010000002">
    <property type="protein sequence ID" value="NBZ86581.1"/>
    <property type="molecule type" value="Genomic_DNA"/>
</dbReference>
<name>A0AAE4Y680_9RHOB</name>
<dbReference type="SMART" id="SM00470">
    <property type="entry name" value="ParB"/>
    <property type="match status" value="1"/>
</dbReference>
<keyword evidence="3" id="KW-1185">Reference proteome</keyword>
<proteinExistence type="predicted"/>